<protein>
    <submittedName>
        <fullName evidence="3">Metal-sensitive transcriptional regulator</fullName>
    </submittedName>
</protein>
<name>A0A7C9TTY2_9MICO</name>
<evidence type="ECO:0000313" key="4">
    <source>
        <dbReference type="Proteomes" id="UP000479756"/>
    </source>
</evidence>
<evidence type="ECO:0000256" key="2">
    <source>
        <dbReference type="ARBA" id="ARBA00023008"/>
    </source>
</evidence>
<proteinExistence type="inferred from homology"/>
<evidence type="ECO:0000313" key="3">
    <source>
        <dbReference type="EMBL" id="NEM92422.1"/>
    </source>
</evidence>
<dbReference type="EMBL" id="JAAGWZ010000005">
    <property type="protein sequence ID" value="NEM92422.1"/>
    <property type="molecule type" value="Genomic_DNA"/>
</dbReference>
<dbReference type="RefSeq" id="WP_163474612.1">
    <property type="nucleotide sequence ID" value="NZ_JAAGWZ010000005.1"/>
</dbReference>
<reference evidence="3 4" key="1">
    <citation type="journal article" date="2014" name="Int. J. Syst. Evol. Microbiol.">
        <title>Description of Galbitalea soli gen. nov., sp. nov., and Frondihabitans sucicola sp. nov.</title>
        <authorList>
            <person name="Kim S.J."/>
            <person name="Lim J.M."/>
            <person name="Ahn J.H."/>
            <person name="Weon H.Y."/>
            <person name="Hamada M."/>
            <person name="Suzuki K."/>
            <person name="Ahn T.Y."/>
            <person name="Kwon S.W."/>
        </authorList>
    </citation>
    <scope>NUCLEOTIDE SEQUENCE [LARGE SCALE GENOMIC DNA]</scope>
    <source>
        <strain evidence="3 4">NBRC 108727</strain>
    </source>
</reference>
<comment type="similarity">
    <text evidence="1">Belongs to the CsoR family.</text>
</comment>
<evidence type="ECO:0000256" key="1">
    <source>
        <dbReference type="ARBA" id="ARBA00005428"/>
    </source>
</evidence>
<dbReference type="Pfam" id="PF02583">
    <property type="entry name" value="Trns_repr_metal"/>
    <property type="match status" value="1"/>
</dbReference>
<keyword evidence="2" id="KW-0186">Copper</keyword>
<dbReference type="CDD" id="cd10148">
    <property type="entry name" value="CsoR-like_DUF156"/>
    <property type="match status" value="1"/>
</dbReference>
<dbReference type="AlphaFoldDB" id="A0A7C9TTY2"/>
<dbReference type="Proteomes" id="UP000479756">
    <property type="component" value="Unassembled WGS sequence"/>
</dbReference>
<dbReference type="GO" id="GO:0003677">
    <property type="term" value="F:DNA binding"/>
    <property type="evidence" value="ECO:0007669"/>
    <property type="project" value="InterPro"/>
</dbReference>
<dbReference type="PANTHER" id="PTHR33677:SF5">
    <property type="entry name" value="TRANSCRIPTIONAL REPRESSOR FRMR"/>
    <property type="match status" value="1"/>
</dbReference>
<dbReference type="GO" id="GO:0045892">
    <property type="term" value="P:negative regulation of DNA-templated transcription"/>
    <property type="evidence" value="ECO:0007669"/>
    <property type="project" value="UniProtKB-ARBA"/>
</dbReference>
<sequence>MGSAAATPDRAAEQRVVLNRLRRAQGQLAAVIAAVESGAGCKDVVTQLSAVSSAVDRAGFVIVSSAMKRCLGDGDEELTVDELEKLFMSLA</sequence>
<dbReference type="InterPro" id="IPR003735">
    <property type="entry name" value="Metal_Tscrpt_repr"/>
</dbReference>
<dbReference type="InterPro" id="IPR038390">
    <property type="entry name" value="Metal_Tscrpt_repr_sf"/>
</dbReference>
<keyword evidence="4" id="KW-1185">Reference proteome</keyword>
<organism evidence="3 4">
    <name type="scientific">Galbitalea soli</name>
    <dbReference type="NCBI Taxonomy" id="1268042"/>
    <lineage>
        <taxon>Bacteria</taxon>
        <taxon>Bacillati</taxon>
        <taxon>Actinomycetota</taxon>
        <taxon>Actinomycetes</taxon>
        <taxon>Micrococcales</taxon>
        <taxon>Microbacteriaceae</taxon>
        <taxon>Galbitalea</taxon>
    </lineage>
</organism>
<accession>A0A7C9TTY2</accession>
<dbReference type="Gene3D" id="1.20.58.1000">
    <property type="entry name" value="Metal-sensitive repressor, helix protomer"/>
    <property type="match status" value="1"/>
</dbReference>
<dbReference type="GO" id="GO:0046872">
    <property type="term" value="F:metal ion binding"/>
    <property type="evidence" value="ECO:0007669"/>
    <property type="project" value="InterPro"/>
</dbReference>
<dbReference type="PANTHER" id="PTHR33677">
    <property type="entry name" value="TRANSCRIPTIONAL REPRESSOR FRMR-RELATED"/>
    <property type="match status" value="1"/>
</dbReference>
<comment type="caution">
    <text evidence="3">The sequence shown here is derived from an EMBL/GenBank/DDBJ whole genome shotgun (WGS) entry which is preliminary data.</text>
</comment>
<gene>
    <name evidence="3" type="ORF">G3T37_13790</name>
</gene>